<protein>
    <recommendedName>
        <fullName evidence="3">HEAT repeat domain-containing protein</fullName>
    </recommendedName>
</protein>
<gene>
    <name evidence="1" type="ORF">K1Y72_05075</name>
</gene>
<sequence>MPFLGDARPAVRAAAVRALDRLGELPDHAAFMITDPSARVVKAVARALPHAPSPARLRELVAPGRPPHVRRNAFWLLTHGPLWTRIGADLLLADDPQLGDAARDDLRRLVRDGGHLPFTPPPPELADHLRRARLEPPLEAHLRRLLGAGARRS</sequence>
<keyword evidence="2" id="KW-1185">Reference proteome</keyword>
<evidence type="ECO:0000313" key="1">
    <source>
        <dbReference type="EMBL" id="MBW8481732.1"/>
    </source>
</evidence>
<dbReference type="Proteomes" id="UP000774570">
    <property type="component" value="Unassembled WGS sequence"/>
</dbReference>
<proteinExistence type="predicted"/>
<dbReference type="RefSeq" id="WP_220163723.1">
    <property type="nucleotide sequence ID" value="NZ_JAIBOA010000003.1"/>
</dbReference>
<reference evidence="1 2" key="1">
    <citation type="submission" date="2021-07" db="EMBL/GenBank/DDBJ databases">
        <title>Actinomadura sp. PM05-2 isolated from lichen.</title>
        <authorList>
            <person name="Somphong A."/>
            <person name="Phongsopitanun W."/>
            <person name="Tanasupawat S."/>
            <person name="Peongsungnone V."/>
        </authorList>
    </citation>
    <scope>NUCLEOTIDE SEQUENCE [LARGE SCALE GENOMIC DNA]</scope>
    <source>
        <strain evidence="1 2">PM05-2</strain>
    </source>
</reference>
<comment type="caution">
    <text evidence="1">The sequence shown here is derived from an EMBL/GenBank/DDBJ whole genome shotgun (WGS) entry which is preliminary data.</text>
</comment>
<evidence type="ECO:0008006" key="3">
    <source>
        <dbReference type="Google" id="ProtNLM"/>
    </source>
</evidence>
<name>A0ABS7FMX2_9ACTN</name>
<organism evidence="1 2">
    <name type="scientific">Actinomadura parmotrematis</name>
    <dbReference type="NCBI Taxonomy" id="2864039"/>
    <lineage>
        <taxon>Bacteria</taxon>
        <taxon>Bacillati</taxon>
        <taxon>Actinomycetota</taxon>
        <taxon>Actinomycetes</taxon>
        <taxon>Streptosporangiales</taxon>
        <taxon>Thermomonosporaceae</taxon>
        <taxon>Actinomadura</taxon>
    </lineage>
</organism>
<dbReference type="EMBL" id="JAIBOA010000003">
    <property type="protein sequence ID" value="MBW8481732.1"/>
    <property type="molecule type" value="Genomic_DNA"/>
</dbReference>
<accession>A0ABS7FMX2</accession>
<evidence type="ECO:0000313" key="2">
    <source>
        <dbReference type="Proteomes" id="UP000774570"/>
    </source>
</evidence>